<gene>
    <name evidence="7" type="ORF">ON006_17110</name>
</gene>
<evidence type="ECO:0000313" key="7">
    <source>
        <dbReference type="EMBL" id="WAC09472.1"/>
    </source>
</evidence>
<keyword evidence="3" id="KW-1015">Disulfide bond</keyword>
<dbReference type="InterPro" id="IPR036249">
    <property type="entry name" value="Thioredoxin-like_sf"/>
</dbReference>
<dbReference type="KEGG" id="dpf:ON006_17110"/>
<organism evidence="7 8">
    <name type="scientific">Dyadobacter pollutisoli</name>
    <dbReference type="NCBI Taxonomy" id="2910158"/>
    <lineage>
        <taxon>Bacteria</taxon>
        <taxon>Pseudomonadati</taxon>
        <taxon>Bacteroidota</taxon>
        <taxon>Cytophagia</taxon>
        <taxon>Cytophagales</taxon>
        <taxon>Spirosomataceae</taxon>
        <taxon>Dyadobacter</taxon>
    </lineage>
</organism>
<dbReference type="InterPro" id="IPR013766">
    <property type="entry name" value="Thioredoxin_domain"/>
</dbReference>
<feature type="signal peptide" evidence="5">
    <location>
        <begin position="1"/>
        <end position="29"/>
    </location>
</feature>
<evidence type="ECO:0000256" key="1">
    <source>
        <dbReference type="ARBA" id="ARBA00004196"/>
    </source>
</evidence>
<proteinExistence type="predicted"/>
<comment type="subcellular location">
    <subcellularLocation>
        <location evidence="1">Cell envelope</location>
    </subcellularLocation>
</comment>
<evidence type="ECO:0000256" key="5">
    <source>
        <dbReference type="SAM" id="SignalP"/>
    </source>
</evidence>
<dbReference type="PROSITE" id="PS51257">
    <property type="entry name" value="PROKAR_LIPOPROTEIN"/>
    <property type="match status" value="1"/>
</dbReference>
<dbReference type="RefSeq" id="WP_244820590.1">
    <property type="nucleotide sequence ID" value="NZ_CP112998.1"/>
</dbReference>
<keyword evidence="8" id="KW-1185">Reference proteome</keyword>
<dbReference type="Gene3D" id="3.40.30.10">
    <property type="entry name" value="Glutaredoxin"/>
    <property type="match status" value="1"/>
</dbReference>
<dbReference type="InterPro" id="IPR050553">
    <property type="entry name" value="Thioredoxin_ResA/DsbE_sf"/>
</dbReference>
<dbReference type="SUPFAM" id="SSF52833">
    <property type="entry name" value="Thioredoxin-like"/>
    <property type="match status" value="1"/>
</dbReference>
<dbReference type="PANTHER" id="PTHR42852:SF6">
    <property type="entry name" value="THIOL:DISULFIDE INTERCHANGE PROTEIN DSBE"/>
    <property type="match status" value="1"/>
</dbReference>
<feature type="chain" id="PRO_5038826097" evidence="5">
    <location>
        <begin position="30"/>
        <end position="385"/>
    </location>
</feature>
<keyword evidence="2" id="KW-0201">Cytochrome c-type biogenesis</keyword>
<evidence type="ECO:0000259" key="6">
    <source>
        <dbReference type="PROSITE" id="PS51352"/>
    </source>
</evidence>
<dbReference type="AlphaFoldDB" id="A0A9E8N6J9"/>
<reference evidence="7" key="1">
    <citation type="submission" date="2022-11" db="EMBL/GenBank/DDBJ databases">
        <title>Dyadobacter pollutisoli sp. nov., isolated from plastic dumped soil.</title>
        <authorList>
            <person name="Kim J.M."/>
            <person name="Kim K.R."/>
            <person name="Lee J.K."/>
            <person name="Hao L."/>
            <person name="Jeon C.O."/>
        </authorList>
    </citation>
    <scope>NUCLEOTIDE SEQUENCE</scope>
    <source>
        <strain evidence="7">U1</strain>
    </source>
</reference>
<dbReference type="PROSITE" id="PS00194">
    <property type="entry name" value="THIOREDOXIN_1"/>
    <property type="match status" value="1"/>
</dbReference>
<dbReference type="InterPro" id="IPR012336">
    <property type="entry name" value="Thioredoxin-like_fold"/>
</dbReference>
<evidence type="ECO:0000256" key="3">
    <source>
        <dbReference type="ARBA" id="ARBA00023157"/>
    </source>
</evidence>
<evidence type="ECO:0000313" key="8">
    <source>
        <dbReference type="Proteomes" id="UP001164653"/>
    </source>
</evidence>
<dbReference type="CDD" id="cd02966">
    <property type="entry name" value="TlpA_like_family"/>
    <property type="match status" value="1"/>
</dbReference>
<name>A0A9E8N6J9_9BACT</name>
<evidence type="ECO:0000256" key="4">
    <source>
        <dbReference type="ARBA" id="ARBA00023284"/>
    </source>
</evidence>
<dbReference type="Pfam" id="PF13905">
    <property type="entry name" value="Thioredoxin_8"/>
    <property type="match status" value="1"/>
</dbReference>
<evidence type="ECO:0000256" key="2">
    <source>
        <dbReference type="ARBA" id="ARBA00022748"/>
    </source>
</evidence>
<dbReference type="PANTHER" id="PTHR42852">
    <property type="entry name" value="THIOL:DISULFIDE INTERCHANGE PROTEIN DSBE"/>
    <property type="match status" value="1"/>
</dbReference>
<dbReference type="InterPro" id="IPR017937">
    <property type="entry name" value="Thioredoxin_CS"/>
</dbReference>
<dbReference type="GO" id="GO:0017004">
    <property type="term" value="P:cytochrome complex assembly"/>
    <property type="evidence" value="ECO:0007669"/>
    <property type="project" value="UniProtKB-KW"/>
</dbReference>
<keyword evidence="5" id="KW-0732">Signal</keyword>
<feature type="domain" description="Thioredoxin" evidence="6">
    <location>
        <begin position="246"/>
        <end position="382"/>
    </location>
</feature>
<dbReference type="PROSITE" id="PS51352">
    <property type="entry name" value="THIOREDOXIN_2"/>
    <property type="match status" value="1"/>
</dbReference>
<dbReference type="Proteomes" id="UP001164653">
    <property type="component" value="Chromosome"/>
</dbReference>
<protein>
    <submittedName>
        <fullName evidence="7">TlpA disulfide reductase family protein</fullName>
    </submittedName>
</protein>
<dbReference type="GO" id="GO:0030313">
    <property type="term" value="C:cell envelope"/>
    <property type="evidence" value="ECO:0007669"/>
    <property type="project" value="UniProtKB-SubCell"/>
</dbReference>
<keyword evidence="4" id="KW-0676">Redox-active center</keyword>
<dbReference type="EMBL" id="CP112998">
    <property type="protein sequence ID" value="WAC09472.1"/>
    <property type="molecule type" value="Genomic_DNA"/>
</dbReference>
<accession>A0A9E8N6J9</accession>
<sequence>MKDVSIITLRLHKCAVTLFSVLVTFSTFSCLSTSEPDTIIITGDIGDSRSTLEGKKLYLGNADTREFVDSTFVKDGKFKLEIKPADNFIPFRSSILYATQNPRQPYQLIGYKNPYFRKTYESNFYADKGIMRLKRDTSVHIKGREIFSFLVDKPNKQTEVAFRHLSFKANPEQTLEKKNYNASLVKKYPYSIDLINQLDWAKQSFKDNELAALISLFDSSVVRTADFQSINNYVRFQNKTGSMFPEDILLKKPDNSLASSILNDKYKYNLVVFWASWCGPCRQEIPQVKSLYSKHKDKLNISSISIDAKEEAWKKALGQENMPWSQFIANRDSSFTKLDKKYNLQSIPVWLLFDSNHNLIARQVGYDQGKNAIDKKVEEYLLSKN</sequence>